<evidence type="ECO:0000313" key="3">
    <source>
        <dbReference type="Proteomes" id="UP001447188"/>
    </source>
</evidence>
<dbReference type="Proteomes" id="UP001447188">
    <property type="component" value="Unassembled WGS sequence"/>
</dbReference>
<evidence type="ECO:0000256" key="1">
    <source>
        <dbReference type="SAM" id="MobiDB-lite"/>
    </source>
</evidence>
<evidence type="ECO:0000313" key="2">
    <source>
        <dbReference type="EMBL" id="KAL0634925.1"/>
    </source>
</evidence>
<reference evidence="2 3" key="1">
    <citation type="submission" date="2024-02" db="EMBL/GenBank/DDBJ databases">
        <title>Discinaceae phylogenomics.</title>
        <authorList>
            <person name="Dirks A.C."/>
            <person name="James T.Y."/>
        </authorList>
    </citation>
    <scope>NUCLEOTIDE SEQUENCE [LARGE SCALE GENOMIC DNA]</scope>
    <source>
        <strain evidence="2 3">ACD0624</strain>
    </source>
</reference>
<accession>A0ABR3GG70</accession>
<sequence>MPSRRKSRRGKAAANLPPKPQTTPPGLGDAFDEIVTYMRRQRHRDLIPGARDYLAESVSKVIQNLQYKLRQLYINKDRPALYPDYVLDSNRPMTVMVLVPFALMKFHHLFEQYLVQMLEQCGLNATSTYSDLITNGYIWLHIKFQPGFIRDDTQTIKNRIFEVGYREELLAGVRNLRIES</sequence>
<gene>
    <name evidence="2" type="ORF">Q9L58_006119</name>
</gene>
<comment type="caution">
    <text evidence="2">The sequence shown here is derived from an EMBL/GenBank/DDBJ whole genome shotgun (WGS) entry which is preliminary data.</text>
</comment>
<protein>
    <submittedName>
        <fullName evidence="2">Uncharacterized protein</fullName>
    </submittedName>
</protein>
<name>A0ABR3GG70_9PEZI</name>
<keyword evidence="3" id="KW-1185">Reference proteome</keyword>
<dbReference type="EMBL" id="JBBBZM010000081">
    <property type="protein sequence ID" value="KAL0634925.1"/>
    <property type="molecule type" value="Genomic_DNA"/>
</dbReference>
<organism evidence="2 3">
    <name type="scientific">Discina gigas</name>
    <dbReference type="NCBI Taxonomy" id="1032678"/>
    <lineage>
        <taxon>Eukaryota</taxon>
        <taxon>Fungi</taxon>
        <taxon>Dikarya</taxon>
        <taxon>Ascomycota</taxon>
        <taxon>Pezizomycotina</taxon>
        <taxon>Pezizomycetes</taxon>
        <taxon>Pezizales</taxon>
        <taxon>Discinaceae</taxon>
        <taxon>Discina</taxon>
    </lineage>
</organism>
<feature type="compositionally biased region" description="Basic residues" evidence="1">
    <location>
        <begin position="1"/>
        <end position="11"/>
    </location>
</feature>
<feature type="region of interest" description="Disordered" evidence="1">
    <location>
        <begin position="1"/>
        <end position="28"/>
    </location>
</feature>
<proteinExistence type="predicted"/>